<keyword evidence="3 14" id="KW-0575">Peroxidase</keyword>
<comment type="similarity">
    <text evidence="9">Belongs to the peroxiredoxin family. BCP/PrxQ subfamily.</text>
</comment>
<keyword evidence="12" id="KW-0732">Signal</keyword>
<name>A0ABU8J7N2_9GAMM</name>
<dbReference type="SUPFAM" id="SSF52833">
    <property type="entry name" value="Thioredoxin-like"/>
    <property type="match status" value="1"/>
</dbReference>
<dbReference type="Gene3D" id="3.40.30.10">
    <property type="entry name" value="Glutaredoxin"/>
    <property type="match status" value="1"/>
</dbReference>
<evidence type="ECO:0000256" key="3">
    <source>
        <dbReference type="ARBA" id="ARBA00022559"/>
    </source>
</evidence>
<evidence type="ECO:0000256" key="6">
    <source>
        <dbReference type="ARBA" id="ARBA00023157"/>
    </source>
</evidence>
<dbReference type="EC" id="1.11.1.24" evidence="2"/>
<dbReference type="Pfam" id="PF00578">
    <property type="entry name" value="AhpC-TSA"/>
    <property type="match status" value="1"/>
</dbReference>
<dbReference type="PROSITE" id="PS51352">
    <property type="entry name" value="THIOREDOXIN_2"/>
    <property type="match status" value="1"/>
</dbReference>
<feature type="chain" id="PRO_5046748534" description="thioredoxin-dependent peroxiredoxin" evidence="12">
    <location>
        <begin position="23"/>
        <end position="176"/>
    </location>
</feature>
<evidence type="ECO:0000259" key="13">
    <source>
        <dbReference type="PROSITE" id="PS51352"/>
    </source>
</evidence>
<dbReference type="PANTHER" id="PTHR42801:SF4">
    <property type="entry name" value="AHPC_TSA FAMILY PROTEIN"/>
    <property type="match status" value="1"/>
</dbReference>
<evidence type="ECO:0000256" key="9">
    <source>
        <dbReference type="ARBA" id="ARBA00038489"/>
    </source>
</evidence>
<accession>A0ABU8J7N2</accession>
<evidence type="ECO:0000256" key="2">
    <source>
        <dbReference type="ARBA" id="ARBA00013017"/>
    </source>
</evidence>
<evidence type="ECO:0000256" key="12">
    <source>
        <dbReference type="SAM" id="SignalP"/>
    </source>
</evidence>
<sequence length="176" mass="19584">MRRFILPVVLALFVGLVAPAFAAMPQVGQPAPAFRLQDQNGHWHTPADHRGRWLVLYFYPKDFTPGCTTEVCTFRDDVLKLRKAGADVVGVSLDDVKSHAEFARKYHVPFPLLSDADRKVAEAYGVLTSRGGMHYAKRTTFLIDPEGQVAKVYEDVDPEKNSAQVLADLDRLKASS</sequence>
<comment type="function">
    <text evidence="1">Thiol-specific peroxidase that catalyzes the reduction of hydrogen peroxide and organic hydroperoxides to water and alcohols, respectively. Plays a role in cell protection against oxidative stress by detoxifying peroxides and as sensor of hydrogen peroxide-mediated signaling events.</text>
</comment>
<comment type="caution">
    <text evidence="14">The sequence shown here is derived from an EMBL/GenBank/DDBJ whole genome shotgun (WGS) entry which is preliminary data.</text>
</comment>
<evidence type="ECO:0000256" key="7">
    <source>
        <dbReference type="ARBA" id="ARBA00023284"/>
    </source>
</evidence>
<evidence type="ECO:0000256" key="8">
    <source>
        <dbReference type="ARBA" id="ARBA00032824"/>
    </source>
</evidence>
<dbReference type="InterPro" id="IPR050924">
    <property type="entry name" value="Peroxiredoxin_BCP/PrxQ"/>
</dbReference>
<keyword evidence="7" id="KW-0676">Redox-active center</keyword>
<dbReference type="EMBL" id="JBBBNY010000001">
    <property type="protein sequence ID" value="MEI7035542.1"/>
    <property type="molecule type" value="Genomic_DNA"/>
</dbReference>
<dbReference type="PANTHER" id="PTHR42801">
    <property type="entry name" value="THIOREDOXIN-DEPENDENT PEROXIDE REDUCTASE"/>
    <property type="match status" value="1"/>
</dbReference>
<gene>
    <name evidence="14" type="ORF">WAT24_02085</name>
</gene>
<feature type="domain" description="Thioredoxin" evidence="13">
    <location>
        <begin position="25"/>
        <end position="174"/>
    </location>
</feature>
<reference evidence="14 15" key="1">
    <citation type="journal article" date="2014" name="Int. J. Syst. Evol. Microbiol.">
        <title>Fulvimonas yonginensis sp. nov., isolated from greenhouse soil, and emended description of the genus Fulvimonas.</title>
        <authorList>
            <person name="Ahn J.H."/>
            <person name="Kim S.J."/>
            <person name="Weon H.Y."/>
            <person name="Hong S.B."/>
            <person name="Seok S.J."/>
            <person name="Kwon S.W."/>
        </authorList>
    </citation>
    <scope>NUCLEOTIDE SEQUENCE [LARGE SCALE GENOMIC DNA]</scope>
    <source>
        <strain evidence="14 15">KACC 16952</strain>
    </source>
</reference>
<keyword evidence="6" id="KW-1015">Disulfide bond</keyword>
<comment type="catalytic activity">
    <reaction evidence="11">
        <text>a hydroperoxide + [thioredoxin]-dithiol = an alcohol + [thioredoxin]-disulfide + H2O</text>
        <dbReference type="Rhea" id="RHEA:62620"/>
        <dbReference type="Rhea" id="RHEA-COMP:10698"/>
        <dbReference type="Rhea" id="RHEA-COMP:10700"/>
        <dbReference type="ChEBI" id="CHEBI:15377"/>
        <dbReference type="ChEBI" id="CHEBI:29950"/>
        <dbReference type="ChEBI" id="CHEBI:30879"/>
        <dbReference type="ChEBI" id="CHEBI:35924"/>
        <dbReference type="ChEBI" id="CHEBI:50058"/>
        <dbReference type="EC" id="1.11.1.24"/>
    </reaction>
</comment>
<organism evidence="14 15">
    <name type="scientific">Fulvimonas yonginensis</name>
    <dbReference type="NCBI Taxonomy" id="1495200"/>
    <lineage>
        <taxon>Bacteria</taxon>
        <taxon>Pseudomonadati</taxon>
        <taxon>Pseudomonadota</taxon>
        <taxon>Gammaproteobacteria</taxon>
        <taxon>Lysobacterales</taxon>
        <taxon>Rhodanobacteraceae</taxon>
        <taxon>Fulvimonas</taxon>
    </lineage>
</organism>
<evidence type="ECO:0000256" key="1">
    <source>
        <dbReference type="ARBA" id="ARBA00003330"/>
    </source>
</evidence>
<keyword evidence="4" id="KW-0049">Antioxidant</keyword>
<evidence type="ECO:0000313" key="14">
    <source>
        <dbReference type="EMBL" id="MEI7035542.1"/>
    </source>
</evidence>
<dbReference type="RefSeq" id="WP_336806150.1">
    <property type="nucleotide sequence ID" value="NZ_JBBBNY010000001.1"/>
</dbReference>
<dbReference type="CDD" id="cd03017">
    <property type="entry name" value="PRX_BCP"/>
    <property type="match status" value="1"/>
</dbReference>
<evidence type="ECO:0000256" key="5">
    <source>
        <dbReference type="ARBA" id="ARBA00023002"/>
    </source>
</evidence>
<dbReference type="InterPro" id="IPR013766">
    <property type="entry name" value="Thioredoxin_domain"/>
</dbReference>
<dbReference type="InterPro" id="IPR000866">
    <property type="entry name" value="AhpC/TSA"/>
</dbReference>
<evidence type="ECO:0000256" key="4">
    <source>
        <dbReference type="ARBA" id="ARBA00022862"/>
    </source>
</evidence>
<dbReference type="InterPro" id="IPR036249">
    <property type="entry name" value="Thioredoxin-like_sf"/>
</dbReference>
<proteinExistence type="inferred from homology"/>
<dbReference type="GO" id="GO:0140824">
    <property type="term" value="F:thioredoxin-dependent peroxiredoxin activity"/>
    <property type="evidence" value="ECO:0007669"/>
    <property type="project" value="UniProtKB-EC"/>
</dbReference>
<protein>
    <recommendedName>
        <fullName evidence="2">thioredoxin-dependent peroxiredoxin</fullName>
        <ecNumber evidence="2">1.11.1.24</ecNumber>
    </recommendedName>
    <alternativeName>
        <fullName evidence="8">Thioredoxin peroxidase</fullName>
    </alternativeName>
    <alternativeName>
        <fullName evidence="10">Thioredoxin-dependent peroxiredoxin Bcp</fullName>
    </alternativeName>
</protein>
<evidence type="ECO:0000256" key="10">
    <source>
        <dbReference type="ARBA" id="ARBA00042639"/>
    </source>
</evidence>
<evidence type="ECO:0000313" key="15">
    <source>
        <dbReference type="Proteomes" id="UP001381174"/>
    </source>
</evidence>
<keyword evidence="5 14" id="KW-0560">Oxidoreductase</keyword>
<dbReference type="Proteomes" id="UP001381174">
    <property type="component" value="Unassembled WGS sequence"/>
</dbReference>
<keyword evidence="15" id="KW-1185">Reference proteome</keyword>
<feature type="signal peptide" evidence="12">
    <location>
        <begin position="1"/>
        <end position="22"/>
    </location>
</feature>
<evidence type="ECO:0000256" key="11">
    <source>
        <dbReference type="ARBA" id="ARBA00049091"/>
    </source>
</evidence>